<comment type="caution">
    <text evidence="1">The sequence shown here is derived from an EMBL/GenBank/DDBJ whole genome shotgun (WGS) entry which is preliminary data.</text>
</comment>
<name>A0A409WUI0_PSICY</name>
<sequence length="189" mass="21141">MTVPVEIAAAYQITIPHNLPDNGNAVDTVSLETEEGITPIVYSIISSELDKQCDNRTTANIYTLPPPLPIFCDGSAIASDVERTTPLSDSSSKEHARWMVHLAAQLTTTSELSPARGVKTVTIQFIGHHMITDLPVIWPLERRFDFISCMTAMDMISQDNELQWENNLIILLLCQNVRRAWQPQKGSFF</sequence>
<keyword evidence="2" id="KW-1185">Reference proteome</keyword>
<evidence type="ECO:0000313" key="2">
    <source>
        <dbReference type="Proteomes" id="UP000283269"/>
    </source>
</evidence>
<dbReference type="Proteomes" id="UP000283269">
    <property type="component" value="Unassembled WGS sequence"/>
</dbReference>
<evidence type="ECO:0000313" key="1">
    <source>
        <dbReference type="EMBL" id="PPQ82126.1"/>
    </source>
</evidence>
<protein>
    <submittedName>
        <fullName evidence="1">Uncharacterized protein</fullName>
    </submittedName>
</protein>
<proteinExistence type="predicted"/>
<reference evidence="1 2" key="1">
    <citation type="journal article" date="2018" name="Evol. Lett.">
        <title>Horizontal gene cluster transfer increased hallucinogenic mushroom diversity.</title>
        <authorList>
            <person name="Reynolds H.T."/>
            <person name="Vijayakumar V."/>
            <person name="Gluck-Thaler E."/>
            <person name="Korotkin H.B."/>
            <person name="Matheny P.B."/>
            <person name="Slot J.C."/>
        </authorList>
    </citation>
    <scope>NUCLEOTIDE SEQUENCE [LARGE SCALE GENOMIC DNA]</scope>
    <source>
        <strain evidence="1 2">2631</strain>
    </source>
</reference>
<accession>A0A409WUI0</accession>
<dbReference type="EMBL" id="NHYD01003178">
    <property type="protein sequence ID" value="PPQ82126.1"/>
    <property type="molecule type" value="Genomic_DNA"/>
</dbReference>
<gene>
    <name evidence="1" type="ORF">CVT25_014286</name>
</gene>
<dbReference type="InParanoid" id="A0A409WUI0"/>
<organism evidence="1 2">
    <name type="scientific">Psilocybe cyanescens</name>
    <dbReference type="NCBI Taxonomy" id="93625"/>
    <lineage>
        <taxon>Eukaryota</taxon>
        <taxon>Fungi</taxon>
        <taxon>Dikarya</taxon>
        <taxon>Basidiomycota</taxon>
        <taxon>Agaricomycotina</taxon>
        <taxon>Agaricomycetes</taxon>
        <taxon>Agaricomycetidae</taxon>
        <taxon>Agaricales</taxon>
        <taxon>Agaricineae</taxon>
        <taxon>Strophariaceae</taxon>
        <taxon>Psilocybe</taxon>
    </lineage>
</organism>
<dbReference type="AlphaFoldDB" id="A0A409WUI0"/>